<sequence length="177" mass="19819">MSAVIENHLFNLKFASKELLRNAKKCDKEEKQEKTKLRNAIQKGNLECAQIHAENAIRKKNEGLNYMRMSSRIDAVAARVQTALTTKKTSQLMDKFETEFVNLDVQSATMENAMSATSTLNAPQNEVDKLMQQVADEAGLELNMQLPSGQMSTIVGTSKNSAEQDELSQRLAKLRQI</sequence>
<evidence type="ECO:0000313" key="3">
    <source>
        <dbReference type="Proteomes" id="UP000243006"/>
    </source>
</evidence>
<dbReference type="Proteomes" id="UP000243006">
    <property type="component" value="Unassembled WGS sequence"/>
</dbReference>
<proteinExistence type="inferred from homology"/>
<comment type="caution">
    <text evidence="2">The sequence shown here is derived from an EMBL/GenBank/DDBJ whole genome shotgun (WGS) entry which is preliminary data.</text>
</comment>
<dbReference type="AlphaFoldDB" id="A0A1Y3EUA5"/>
<dbReference type="PANTHER" id="PTHR10476">
    <property type="entry name" value="CHARGED MULTIVESICULAR BODY PROTEIN"/>
    <property type="match status" value="1"/>
</dbReference>
<evidence type="ECO:0000256" key="1">
    <source>
        <dbReference type="ARBA" id="ARBA00006190"/>
    </source>
</evidence>
<dbReference type="GO" id="GO:0007034">
    <property type="term" value="P:vacuolar transport"/>
    <property type="evidence" value="ECO:0007669"/>
    <property type="project" value="InterPro"/>
</dbReference>
<protein>
    <submittedName>
        <fullName evidence="2">SNF7 family protein</fullName>
    </submittedName>
</protein>
<comment type="similarity">
    <text evidence="1">Belongs to the SNF7 family.</text>
</comment>
<name>A0A1Y3EUA5_9BILA</name>
<gene>
    <name evidence="2" type="ORF">D917_07564</name>
</gene>
<evidence type="ECO:0000313" key="2">
    <source>
        <dbReference type="EMBL" id="OUC46648.1"/>
    </source>
</evidence>
<dbReference type="InterPro" id="IPR005024">
    <property type="entry name" value="Snf7_fam"/>
</dbReference>
<dbReference type="EMBL" id="LVZM01006240">
    <property type="protein sequence ID" value="OUC46648.1"/>
    <property type="molecule type" value="Genomic_DNA"/>
</dbReference>
<dbReference type="Gene3D" id="6.10.250.440">
    <property type="match status" value="1"/>
</dbReference>
<dbReference type="Gene3D" id="6.10.140.1230">
    <property type="match status" value="1"/>
</dbReference>
<accession>A0A1Y3EUA5</accession>
<organism evidence="2 3">
    <name type="scientific">Trichinella nativa</name>
    <dbReference type="NCBI Taxonomy" id="6335"/>
    <lineage>
        <taxon>Eukaryota</taxon>
        <taxon>Metazoa</taxon>
        <taxon>Ecdysozoa</taxon>
        <taxon>Nematoda</taxon>
        <taxon>Enoplea</taxon>
        <taxon>Dorylaimia</taxon>
        <taxon>Trichinellida</taxon>
        <taxon>Trichinellidae</taxon>
        <taxon>Trichinella</taxon>
    </lineage>
</organism>
<reference evidence="2 3" key="1">
    <citation type="submission" date="2015-04" db="EMBL/GenBank/DDBJ databases">
        <title>Draft genome of the roundworm Trichinella nativa.</title>
        <authorList>
            <person name="Mitreva M."/>
        </authorList>
    </citation>
    <scope>NUCLEOTIDE SEQUENCE [LARGE SCALE GENOMIC DNA]</scope>
    <source>
        <strain evidence="2 3">ISS45</strain>
    </source>
</reference>